<keyword evidence="4" id="KW-1003">Cell membrane</keyword>
<reference evidence="13 14" key="1">
    <citation type="submission" date="2020-08" db="EMBL/GenBank/DDBJ databases">
        <title>Genomic Encyclopedia of Type Strains, Phase IV (KMG-IV): sequencing the most valuable type-strain genomes for metagenomic binning, comparative biology and taxonomic classification.</title>
        <authorList>
            <person name="Goeker M."/>
        </authorList>
    </citation>
    <scope>NUCLEOTIDE SEQUENCE [LARGE SCALE GENOMIC DNA]</scope>
    <source>
        <strain evidence="13 14">YC6886</strain>
    </source>
</reference>
<keyword evidence="3 9" id="KW-0813">Transport</keyword>
<organism evidence="13 14">
    <name type="scientific">Haloferula luteola</name>
    <dbReference type="NCBI Taxonomy" id="595692"/>
    <lineage>
        <taxon>Bacteria</taxon>
        <taxon>Pseudomonadati</taxon>
        <taxon>Verrucomicrobiota</taxon>
        <taxon>Verrucomicrobiia</taxon>
        <taxon>Verrucomicrobiales</taxon>
        <taxon>Verrucomicrobiaceae</taxon>
        <taxon>Haloferula</taxon>
    </lineage>
</organism>
<dbReference type="PANTHER" id="PTHR30012:SF7">
    <property type="entry name" value="PROTEIN TRANSPORT PROTEIN HOFC HOMOLOG"/>
    <property type="match status" value="1"/>
</dbReference>
<dbReference type="EMBL" id="JACHFD010000010">
    <property type="protein sequence ID" value="MBB5352003.1"/>
    <property type="molecule type" value="Genomic_DNA"/>
</dbReference>
<evidence type="ECO:0000256" key="2">
    <source>
        <dbReference type="ARBA" id="ARBA00005745"/>
    </source>
</evidence>
<dbReference type="AlphaFoldDB" id="A0A840V3D1"/>
<dbReference type="Proteomes" id="UP000557717">
    <property type="component" value="Unassembled WGS sequence"/>
</dbReference>
<dbReference type="Gene3D" id="1.20.81.30">
    <property type="entry name" value="Type II secretion system (T2SS), domain F"/>
    <property type="match status" value="2"/>
</dbReference>
<accession>A0A840V3D1</accession>
<evidence type="ECO:0000256" key="10">
    <source>
        <dbReference type="SAM" id="Coils"/>
    </source>
</evidence>
<evidence type="ECO:0000256" key="8">
    <source>
        <dbReference type="ARBA" id="ARBA00023136"/>
    </source>
</evidence>
<keyword evidence="8 11" id="KW-0472">Membrane</keyword>
<evidence type="ECO:0000256" key="5">
    <source>
        <dbReference type="ARBA" id="ARBA00022519"/>
    </source>
</evidence>
<evidence type="ECO:0000259" key="12">
    <source>
        <dbReference type="Pfam" id="PF00482"/>
    </source>
</evidence>
<dbReference type="Pfam" id="PF00482">
    <property type="entry name" value="T2SSF"/>
    <property type="match status" value="2"/>
</dbReference>
<dbReference type="FunFam" id="1.20.81.30:FF:000001">
    <property type="entry name" value="Type II secretion system protein F"/>
    <property type="match status" value="2"/>
</dbReference>
<dbReference type="InterPro" id="IPR018076">
    <property type="entry name" value="T2SS_GspF_dom"/>
</dbReference>
<evidence type="ECO:0000256" key="4">
    <source>
        <dbReference type="ARBA" id="ARBA00022475"/>
    </source>
</evidence>
<keyword evidence="7 11" id="KW-1133">Transmembrane helix</keyword>
<keyword evidence="6 9" id="KW-0812">Transmembrane</keyword>
<dbReference type="PROSITE" id="PS00874">
    <property type="entry name" value="T2SP_F"/>
    <property type="match status" value="1"/>
</dbReference>
<evidence type="ECO:0000256" key="9">
    <source>
        <dbReference type="RuleBase" id="RU003923"/>
    </source>
</evidence>
<feature type="domain" description="Type II secretion system protein GspF" evidence="12">
    <location>
        <begin position="302"/>
        <end position="424"/>
    </location>
</feature>
<dbReference type="InterPro" id="IPR042094">
    <property type="entry name" value="T2SS_GspF_sf"/>
</dbReference>
<feature type="transmembrane region" description="Helical" evidence="11">
    <location>
        <begin position="253"/>
        <end position="270"/>
    </location>
</feature>
<proteinExistence type="inferred from homology"/>
<evidence type="ECO:0000256" key="3">
    <source>
        <dbReference type="ARBA" id="ARBA00022448"/>
    </source>
</evidence>
<dbReference type="PRINTS" id="PR00812">
    <property type="entry name" value="BCTERIALGSPF"/>
</dbReference>
<keyword evidence="10" id="KW-0175">Coiled coil</keyword>
<evidence type="ECO:0000313" key="13">
    <source>
        <dbReference type="EMBL" id="MBB5352003.1"/>
    </source>
</evidence>
<protein>
    <submittedName>
        <fullName evidence="13">Type IV pilus assembly protein PilC</fullName>
    </submittedName>
</protein>
<dbReference type="GO" id="GO:0015628">
    <property type="term" value="P:protein secretion by the type II secretion system"/>
    <property type="evidence" value="ECO:0007669"/>
    <property type="project" value="TreeGrafter"/>
</dbReference>
<feature type="transmembrane region" description="Helical" evidence="11">
    <location>
        <begin position="405"/>
        <end position="426"/>
    </location>
</feature>
<dbReference type="RefSeq" id="WP_184018680.1">
    <property type="nucleotide sequence ID" value="NZ_JACHFD010000010.1"/>
</dbReference>
<dbReference type="PANTHER" id="PTHR30012">
    <property type="entry name" value="GENERAL SECRETION PATHWAY PROTEIN"/>
    <property type="match status" value="1"/>
</dbReference>
<evidence type="ECO:0000256" key="6">
    <source>
        <dbReference type="ARBA" id="ARBA00022692"/>
    </source>
</evidence>
<gene>
    <name evidence="13" type="ORF">HNR46_002244</name>
</gene>
<dbReference type="InterPro" id="IPR001992">
    <property type="entry name" value="T2SS_GspF/T4SS_PilC_CS"/>
</dbReference>
<keyword evidence="5" id="KW-0997">Cell inner membrane</keyword>
<evidence type="ECO:0000313" key="14">
    <source>
        <dbReference type="Proteomes" id="UP000557717"/>
    </source>
</evidence>
<comment type="subcellular location">
    <subcellularLocation>
        <location evidence="1">Cell inner membrane</location>
        <topology evidence="1">Multi-pass membrane protein</topology>
    </subcellularLocation>
    <subcellularLocation>
        <location evidence="9">Cell membrane</location>
        <topology evidence="9">Multi-pass membrane protein</topology>
    </subcellularLocation>
</comment>
<keyword evidence="14" id="KW-1185">Reference proteome</keyword>
<comment type="caution">
    <text evidence="13">The sequence shown here is derived from an EMBL/GenBank/DDBJ whole genome shotgun (WGS) entry which is preliminary data.</text>
</comment>
<evidence type="ECO:0000256" key="11">
    <source>
        <dbReference type="SAM" id="Phobius"/>
    </source>
</evidence>
<sequence length="434" mass="46306">MPQYQFTAADSKGEQLSGTVDATSEAEAINQLRSQGYYPLQVVEAGKGQLAAAKKKAGAKGKKTKAVKGKKGKAAKAKTGGRIKPKALMIFTRQLATLIDSGLPLLRGLTVLGKQEPNPVLKATLESLADAVQSGSTFSEALSQHPKIFNKLYVNMVKAGELGGVLEVVLVRLAEYQEKAQKLKNKIVSAMVYPVIVMFIAVAILIFLMLVIVPKFESMFAEMENATLPLISQVVFGTSRFFLSASVGPIPNVVWFFLVIALIVVGFNSWGKTKGGRKTIDTMKLKAPIIGDIQRKSAVARFSRTLGTLVTSGVPILQALNITRDTAGNVVISGAIDKVHSAVKEGESIVTPLQASGVFPGMVISMVDVGEETGQLPEMLLKVADVYDDEVDNAVGALTSILEPIMIVILALVVGSVVFALFLPLIKVIQEVGQ</sequence>
<comment type="similarity">
    <text evidence="2 9">Belongs to the GSP F family.</text>
</comment>
<name>A0A840V3D1_9BACT</name>
<dbReference type="GO" id="GO:0005886">
    <property type="term" value="C:plasma membrane"/>
    <property type="evidence" value="ECO:0007669"/>
    <property type="project" value="UniProtKB-SubCell"/>
</dbReference>
<feature type="coiled-coil region" evidence="10">
    <location>
        <begin position="166"/>
        <end position="193"/>
    </location>
</feature>
<evidence type="ECO:0000256" key="1">
    <source>
        <dbReference type="ARBA" id="ARBA00004429"/>
    </source>
</evidence>
<feature type="transmembrane region" description="Helical" evidence="11">
    <location>
        <begin position="191"/>
        <end position="214"/>
    </location>
</feature>
<feature type="domain" description="Type II secretion system protein GspF" evidence="12">
    <location>
        <begin position="91"/>
        <end position="214"/>
    </location>
</feature>
<dbReference type="InterPro" id="IPR003004">
    <property type="entry name" value="GspF/PilC"/>
</dbReference>
<evidence type="ECO:0000256" key="7">
    <source>
        <dbReference type="ARBA" id="ARBA00022989"/>
    </source>
</evidence>